<gene>
    <name evidence="5" type="ORF">C0Q70_18507</name>
</gene>
<dbReference type="InterPro" id="IPR009003">
    <property type="entry name" value="Peptidase_S1_PA"/>
</dbReference>
<evidence type="ECO:0000256" key="2">
    <source>
        <dbReference type="ARBA" id="ARBA00024195"/>
    </source>
</evidence>
<evidence type="ECO:0000313" key="5">
    <source>
        <dbReference type="EMBL" id="PVD20353.1"/>
    </source>
</evidence>
<protein>
    <recommendedName>
        <fullName evidence="4">Peptidase S1 domain-containing protein</fullName>
    </recommendedName>
</protein>
<organism evidence="5 6">
    <name type="scientific">Pomacea canaliculata</name>
    <name type="common">Golden apple snail</name>
    <dbReference type="NCBI Taxonomy" id="400727"/>
    <lineage>
        <taxon>Eukaryota</taxon>
        <taxon>Metazoa</taxon>
        <taxon>Spiralia</taxon>
        <taxon>Lophotrochozoa</taxon>
        <taxon>Mollusca</taxon>
        <taxon>Gastropoda</taxon>
        <taxon>Caenogastropoda</taxon>
        <taxon>Architaenioglossa</taxon>
        <taxon>Ampullarioidea</taxon>
        <taxon>Ampullariidae</taxon>
        <taxon>Pomacea</taxon>
    </lineage>
</organism>
<keyword evidence="3" id="KW-1133">Transmembrane helix</keyword>
<dbReference type="Proteomes" id="UP000245119">
    <property type="component" value="Linkage Group LG12"/>
</dbReference>
<reference evidence="5 6" key="1">
    <citation type="submission" date="2018-04" db="EMBL/GenBank/DDBJ databases">
        <title>The genome of golden apple snail Pomacea canaliculata provides insight into stress tolerance and invasive adaptation.</title>
        <authorList>
            <person name="Liu C."/>
            <person name="Liu B."/>
            <person name="Ren Y."/>
            <person name="Zhang Y."/>
            <person name="Wang H."/>
            <person name="Li S."/>
            <person name="Jiang F."/>
            <person name="Yin L."/>
            <person name="Zhang G."/>
            <person name="Qian W."/>
            <person name="Fan W."/>
        </authorList>
    </citation>
    <scope>NUCLEOTIDE SEQUENCE [LARGE SCALE GENOMIC DNA]</scope>
    <source>
        <strain evidence="5">SZHN2017</strain>
        <tissue evidence="5">Muscle</tissue>
    </source>
</reference>
<dbReference type="InterPro" id="IPR051487">
    <property type="entry name" value="Ser/Thr_Proteases_Immune/Dev"/>
</dbReference>
<evidence type="ECO:0000256" key="1">
    <source>
        <dbReference type="ARBA" id="ARBA00023157"/>
    </source>
</evidence>
<evidence type="ECO:0000313" key="6">
    <source>
        <dbReference type="Proteomes" id="UP000245119"/>
    </source>
</evidence>
<dbReference type="GO" id="GO:0006508">
    <property type="term" value="P:proteolysis"/>
    <property type="evidence" value="ECO:0007669"/>
    <property type="project" value="InterPro"/>
</dbReference>
<dbReference type="InterPro" id="IPR043504">
    <property type="entry name" value="Peptidase_S1_PA_chymotrypsin"/>
</dbReference>
<feature type="transmembrane region" description="Helical" evidence="3">
    <location>
        <begin position="12"/>
        <end position="30"/>
    </location>
</feature>
<dbReference type="AlphaFoldDB" id="A0A2T7NGP6"/>
<keyword evidence="3" id="KW-0472">Membrane</keyword>
<comment type="similarity">
    <text evidence="2">Belongs to the peptidase S1 family. CLIP subfamily.</text>
</comment>
<dbReference type="GO" id="GO:0004252">
    <property type="term" value="F:serine-type endopeptidase activity"/>
    <property type="evidence" value="ECO:0007669"/>
    <property type="project" value="InterPro"/>
</dbReference>
<dbReference type="FunFam" id="2.40.10.10:FF:000068">
    <property type="entry name" value="transmembrane protease serine 2"/>
    <property type="match status" value="1"/>
</dbReference>
<keyword evidence="1" id="KW-1015">Disulfide bond</keyword>
<dbReference type="SUPFAM" id="SSF50494">
    <property type="entry name" value="Trypsin-like serine proteases"/>
    <property type="match status" value="1"/>
</dbReference>
<dbReference type="STRING" id="400727.A0A2T7NGP6"/>
<evidence type="ECO:0000256" key="3">
    <source>
        <dbReference type="SAM" id="Phobius"/>
    </source>
</evidence>
<feature type="domain" description="Peptidase S1" evidence="4">
    <location>
        <begin position="73"/>
        <end position="314"/>
    </location>
</feature>
<dbReference type="Pfam" id="PF00089">
    <property type="entry name" value="Trypsin"/>
    <property type="match status" value="1"/>
</dbReference>
<comment type="caution">
    <text evidence="5">The sequence shown here is derived from an EMBL/GenBank/DDBJ whole genome shotgun (WGS) entry which is preliminary data.</text>
</comment>
<name>A0A2T7NGP6_POMCA</name>
<evidence type="ECO:0000259" key="4">
    <source>
        <dbReference type="PROSITE" id="PS50240"/>
    </source>
</evidence>
<dbReference type="Gene3D" id="2.40.10.10">
    <property type="entry name" value="Trypsin-like serine proteases"/>
    <property type="match status" value="1"/>
</dbReference>
<dbReference type="SMART" id="SM00020">
    <property type="entry name" value="Tryp_SPc"/>
    <property type="match status" value="1"/>
</dbReference>
<feature type="transmembrane region" description="Helical" evidence="3">
    <location>
        <begin position="106"/>
        <end position="128"/>
    </location>
</feature>
<dbReference type="OrthoDB" id="6049173at2759"/>
<proteinExistence type="inferred from homology"/>
<dbReference type="PROSITE" id="PS50240">
    <property type="entry name" value="TRYPSIN_DOM"/>
    <property type="match status" value="1"/>
</dbReference>
<dbReference type="PANTHER" id="PTHR24256">
    <property type="entry name" value="TRYPTASE-RELATED"/>
    <property type="match status" value="1"/>
</dbReference>
<sequence length="322" mass="35193">MFSGEPEVSEAMTMSCTGVAVVVVLVLVCVSQQQTGAANVLLDKEFSLTPTRLTDDDDEDDNKTPPVVPQPRILGGQRVGDRCQAPFNAMVALKIQMSDQTNSRTYCGAVMLTSQWLVTAALCVFPFVTFASTDLAVVIGDKVVSAPDQDEQTIGVANFYIHPRFNSSTGSNDLALIRLQYPATLSNCVQPLRRYTETACYTAISDCVITGWGPWDGDLWPNSGDVKVLDEVVTRLTARSVFQRSAPEGALFALPNNNFVKACVFDWGGMTACLKNGEWLLRGVIAQDNCFVESQPIVITNIDRYKSWIDTCIYNSNACQSL</sequence>
<keyword evidence="6" id="KW-1185">Reference proteome</keyword>
<dbReference type="InterPro" id="IPR001254">
    <property type="entry name" value="Trypsin_dom"/>
</dbReference>
<accession>A0A2T7NGP6</accession>
<keyword evidence="3" id="KW-0812">Transmembrane</keyword>
<dbReference type="EMBL" id="PZQS01000012">
    <property type="protein sequence ID" value="PVD20353.1"/>
    <property type="molecule type" value="Genomic_DNA"/>
</dbReference>